<dbReference type="CDD" id="cd18316">
    <property type="entry name" value="BTB_POZ_KCTD-like"/>
    <property type="match status" value="1"/>
</dbReference>
<dbReference type="SUPFAM" id="SSF54695">
    <property type="entry name" value="POZ domain"/>
    <property type="match status" value="1"/>
</dbReference>
<name>A0A4V1WXG3_9PLEO</name>
<organism evidence="2 3">
    <name type="scientific">Alternaria arborescens</name>
    <dbReference type="NCBI Taxonomy" id="156630"/>
    <lineage>
        <taxon>Eukaryota</taxon>
        <taxon>Fungi</taxon>
        <taxon>Dikarya</taxon>
        <taxon>Ascomycota</taxon>
        <taxon>Pezizomycotina</taxon>
        <taxon>Dothideomycetes</taxon>
        <taxon>Pleosporomycetidae</taxon>
        <taxon>Pleosporales</taxon>
        <taxon>Pleosporineae</taxon>
        <taxon>Pleosporaceae</taxon>
        <taxon>Alternaria</taxon>
        <taxon>Alternaria sect. Alternaria</taxon>
    </lineage>
</organism>
<dbReference type="OrthoDB" id="2414723at2759"/>
<comment type="caution">
    <text evidence="2">The sequence shown here is derived from an EMBL/GenBank/DDBJ whole genome shotgun (WGS) entry which is preliminary data.</text>
</comment>
<dbReference type="GO" id="GO:0051260">
    <property type="term" value="P:protein homooligomerization"/>
    <property type="evidence" value="ECO:0007669"/>
    <property type="project" value="InterPro"/>
</dbReference>
<dbReference type="PANTHER" id="PTHR11145">
    <property type="entry name" value="BTB/POZ DOMAIN-CONTAINING ADAPTER FOR CUL3-MEDIATED RHOA DEGRADATION PROTEIN FAMILY MEMBER"/>
    <property type="match status" value="1"/>
</dbReference>
<reference evidence="3" key="1">
    <citation type="journal article" date="2019" name="bioRxiv">
        <title>Genomics, evolutionary history and diagnostics of the Alternaria alternata species group including apple and Asian pear pathotypes.</title>
        <authorList>
            <person name="Armitage A.D."/>
            <person name="Cockerton H.M."/>
            <person name="Sreenivasaprasad S."/>
            <person name="Woodhall J.W."/>
            <person name="Lane C.R."/>
            <person name="Harrison R.J."/>
            <person name="Clarkson J.P."/>
        </authorList>
    </citation>
    <scope>NUCLEOTIDE SEQUENCE [LARGE SCALE GENOMIC DNA]</scope>
    <source>
        <strain evidence="3">RGR 97.0016</strain>
    </source>
</reference>
<dbReference type="Pfam" id="PF02214">
    <property type="entry name" value="BTB_2"/>
    <property type="match status" value="1"/>
</dbReference>
<evidence type="ECO:0000259" key="1">
    <source>
        <dbReference type="PROSITE" id="PS50097"/>
    </source>
</evidence>
<keyword evidence="3" id="KW-1185">Reference proteome</keyword>
<dbReference type="EMBL" id="PEJP01000090">
    <property type="protein sequence ID" value="RYO27750.1"/>
    <property type="molecule type" value="Genomic_DNA"/>
</dbReference>
<dbReference type="InterPro" id="IPR003131">
    <property type="entry name" value="T1-type_BTB"/>
</dbReference>
<dbReference type="Proteomes" id="UP000293823">
    <property type="component" value="Unassembled WGS sequence"/>
</dbReference>
<feature type="domain" description="BTB" evidence="1">
    <location>
        <begin position="4"/>
        <end position="64"/>
    </location>
</feature>
<sequence>MPLHLIVLDVSGRKFQTQKATLQTSPYFQNLLARWDDCSDRQDDGSYFIDADPDAFQHILNFMRRPSKFLLLWSKETGFDYALYNKIEAEADYFLLHALRDWLQKNRYLDAVKTTIEVKALSEKQLEDDRNQTRYEADIEVQGFFGSYSGEKRYRSLCAIHPINTEPVRGCHSCEGLIQAHGPQYDDPPKRLTLVTKRIEFGETVCVNKTVS</sequence>
<dbReference type="PANTHER" id="PTHR11145:SF8">
    <property type="entry name" value="RE57120P"/>
    <property type="match status" value="1"/>
</dbReference>
<evidence type="ECO:0000313" key="3">
    <source>
        <dbReference type="Proteomes" id="UP000293823"/>
    </source>
</evidence>
<protein>
    <recommendedName>
        <fullName evidence="1">BTB domain-containing protein</fullName>
    </recommendedName>
</protein>
<dbReference type="SMART" id="SM00225">
    <property type="entry name" value="BTB"/>
    <property type="match status" value="1"/>
</dbReference>
<gene>
    <name evidence="2" type="ORF">AA0113_g12259</name>
</gene>
<dbReference type="Gene3D" id="3.30.710.10">
    <property type="entry name" value="Potassium Channel Kv1.1, Chain A"/>
    <property type="match status" value="1"/>
</dbReference>
<proteinExistence type="predicted"/>
<dbReference type="InterPro" id="IPR000210">
    <property type="entry name" value="BTB/POZ_dom"/>
</dbReference>
<evidence type="ECO:0000313" key="2">
    <source>
        <dbReference type="EMBL" id="RYO27750.1"/>
    </source>
</evidence>
<dbReference type="AlphaFoldDB" id="A0A4V1WXG3"/>
<accession>A0A4V1WXG3</accession>
<dbReference type="PROSITE" id="PS50097">
    <property type="entry name" value="BTB"/>
    <property type="match status" value="1"/>
</dbReference>
<dbReference type="InterPro" id="IPR011333">
    <property type="entry name" value="SKP1/BTB/POZ_sf"/>
</dbReference>
<dbReference type="InterPro" id="IPR045068">
    <property type="entry name" value="BACURD1-3"/>
</dbReference>